<accession>A0A9R1TPZ0</accession>
<keyword evidence="1 5" id="KW-0812">Transmembrane</keyword>
<dbReference type="Pfam" id="PF06979">
    <property type="entry name" value="TMEM70"/>
    <property type="match status" value="1"/>
</dbReference>
<proteinExistence type="predicted"/>
<evidence type="ECO:0000313" key="2">
    <source>
        <dbReference type="EMBL" id="JAG78638.1"/>
    </source>
</evidence>
<dbReference type="PANTHER" id="PTHR14549">
    <property type="entry name" value="TRANSMEMBRANE PROTEIN 223"/>
    <property type="match status" value="1"/>
</dbReference>
<dbReference type="OrthoDB" id="5950063at2759"/>
<accession>A0A9R1TL31</accession>
<feature type="transmembrane region" description="Helical" evidence="1">
    <location>
        <begin position="95"/>
        <end position="114"/>
    </location>
</feature>
<dbReference type="Proteomes" id="UP000694866">
    <property type="component" value="Unplaced"/>
</dbReference>
<keyword evidence="1" id="KW-0472">Membrane</keyword>
<evidence type="ECO:0000313" key="9">
    <source>
        <dbReference type="RefSeq" id="XP_011312726.1"/>
    </source>
</evidence>
<name>A0A0C9RNZ9_9HYME</name>
<dbReference type="InterPro" id="IPR045325">
    <property type="entry name" value="TMEM70/TMEM186/TMEM223"/>
</dbReference>
<dbReference type="EMBL" id="GBYB01009317">
    <property type="protein sequence ID" value="JAG79084.1"/>
    <property type="molecule type" value="Transcribed_RNA"/>
</dbReference>
<accession>A0A0C9RNZ9</accession>
<protein>
    <submittedName>
        <fullName evidence="2">Tmem223_0 protein</fullName>
    </submittedName>
    <submittedName>
        <fullName evidence="3">Tmem223_1 protein</fullName>
    </submittedName>
    <submittedName>
        <fullName evidence="5 6">Transmembrane protein 223 isoform X1</fullName>
    </submittedName>
</protein>
<dbReference type="RefSeq" id="XP_011312721.1">
    <property type="nucleotide sequence ID" value="XM_011314419.1"/>
</dbReference>
<dbReference type="RefSeq" id="XP_011312724.1">
    <property type="nucleotide sequence ID" value="XM_011314422.1"/>
</dbReference>
<dbReference type="EMBL" id="GBYB01008871">
    <property type="protein sequence ID" value="JAG78638.1"/>
    <property type="molecule type" value="Transcribed_RNA"/>
</dbReference>
<organism evidence="2">
    <name type="scientific">Fopius arisanus</name>
    <dbReference type="NCBI Taxonomy" id="64838"/>
    <lineage>
        <taxon>Eukaryota</taxon>
        <taxon>Metazoa</taxon>
        <taxon>Ecdysozoa</taxon>
        <taxon>Arthropoda</taxon>
        <taxon>Hexapoda</taxon>
        <taxon>Insecta</taxon>
        <taxon>Pterygota</taxon>
        <taxon>Neoptera</taxon>
        <taxon>Endopterygota</taxon>
        <taxon>Hymenoptera</taxon>
        <taxon>Apocrita</taxon>
        <taxon>Ichneumonoidea</taxon>
        <taxon>Braconidae</taxon>
        <taxon>Opiinae</taxon>
        <taxon>Fopius</taxon>
    </lineage>
</organism>
<dbReference type="PANTHER" id="PTHR14549:SF2">
    <property type="entry name" value="TRANSMEMBRANE PROTEIN 223"/>
    <property type="match status" value="1"/>
</dbReference>
<dbReference type="KEGG" id="fas:105272333"/>
<reference evidence="5 6" key="2">
    <citation type="submission" date="2025-04" db="UniProtKB">
        <authorList>
            <consortium name="RefSeq"/>
        </authorList>
    </citation>
    <scope>IDENTIFICATION</scope>
    <source>
        <strain evidence="5 6">USDA-PBARC FA_bdor</strain>
        <tissue evidence="5 6">Whole organism</tissue>
    </source>
</reference>
<accession>A0A9R1TNB5</accession>
<dbReference type="GO" id="GO:0005739">
    <property type="term" value="C:mitochondrion"/>
    <property type="evidence" value="ECO:0007669"/>
    <property type="project" value="TreeGrafter"/>
</dbReference>
<feature type="transmembrane region" description="Helical" evidence="1">
    <location>
        <begin position="134"/>
        <end position="157"/>
    </location>
</feature>
<dbReference type="GeneID" id="105272333"/>
<accession>A0A9R1UA35</accession>
<keyword evidence="4" id="KW-1185">Reference proteome</keyword>
<evidence type="ECO:0000313" key="8">
    <source>
        <dbReference type="RefSeq" id="XP_011312724.1"/>
    </source>
</evidence>
<accession>A0A9R1TPI7</accession>
<evidence type="ECO:0000313" key="5">
    <source>
        <dbReference type="RefSeq" id="XP_011312721.1"/>
    </source>
</evidence>
<evidence type="ECO:0000313" key="6">
    <source>
        <dbReference type="RefSeq" id="XP_011312722.1"/>
    </source>
</evidence>
<evidence type="ECO:0000256" key="1">
    <source>
        <dbReference type="SAM" id="Phobius"/>
    </source>
</evidence>
<evidence type="ECO:0000313" key="3">
    <source>
        <dbReference type="EMBL" id="JAG79084.1"/>
    </source>
</evidence>
<dbReference type="AlphaFoldDB" id="A0A0C9RNZ9"/>
<reference evidence="2" key="1">
    <citation type="submission" date="2015-01" db="EMBL/GenBank/DDBJ databases">
        <title>Transcriptome Assembly of Fopius arisanus.</title>
        <authorList>
            <person name="Geib S."/>
        </authorList>
    </citation>
    <scope>NUCLEOTIDE SEQUENCE</scope>
</reference>
<dbReference type="InterPro" id="IPR026100">
    <property type="entry name" value="Tmem223"/>
</dbReference>
<dbReference type="RefSeq" id="XP_011312723.1">
    <property type="nucleotide sequence ID" value="XM_011314421.1"/>
</dbReference>
<sequence length="255" mass="29492">MFRNLMTIISPVRSNVLRRWPQTKEHVQCYGISRLWSFGSRYQGICNKLTPQLVTSSTSKHKRTFATESITRINTNVANNVILWKYENPKHFQRFHMFSIVQFIILMACSYTSWKYIPIFEEDMSWKEYAKKSYLWGSLCFFAAFAAIGTTMMIWIFTCKSLKYIILNKGGSSATLVTYHPTKGSTAKIVPLEDIVIKKDRNDVGAFISLKVTGTRFFYLVDKDGIFVNPHLYDQTIALDRLSKFTPKTNPDSIL</sequence>
<keyword evidence="1" id="KW-1133">Transmembrane helix</keyword>
<evidence type="ECO:0000313" key="7">
    <source>
        <dbReference type="RefSeq" id="XP_011312723.1"/>
    </source>
</evidence>
<evidence type="ECO:0000313" key="4">
    <source>
        <dbReference type="Proteomes" id="UP000694866"/>
    </source>
</evidence>
<dbReference type="RefSeq" id="XP_011312722.1">
    <property type="nucleotide sequence ID" value="XM_011314420.1"/>
</dbReference>
<dbReference type="RefSeq" id="XP_011312726.1">
    <property type="nucleotide sequence ID" value="XM_011314424.1"/>
</dbReference>
<gene>
    <name evidence="2" type="primary">Tmem223_0</name>
    <name evidence="5 6 7 8 9" type="synonym">LOC105272333</name>
    <name evidence="3" type="synonym">Tmem223_1</name>
    <name evidence="3" type="ORF">g.54412</name>
    <name evidence="2" type="ORF">g.54417</name>
</gene>